<dbReference type="PRINTS" id="PR01036">
    <property type="entry name" value="TCRTETB"/>
</dbReference>
<name>A0ABX5SKH1_9LACO</name>
<keyword evidence="4" id="KW-1003">Cell membrane</keyword>
<comment type="similarity">
    <text evidence="2">Belongs to the major facilitator superfamily. EmrB family.</text>
</comment>
<keyword evidence="5 8" id="KW-0812">Transmembrane</keyword>
<keyword evidence="11" id="KW-1185">Reference proteome</keyword>
<feature type="domain" description="Major facilitator superfamily (MFS) profile" evidence="9">
    <location>
        <begin position="7"/>
        <end position="448"/>
    </location>
</feature>
<feature type="transmembrane region" description="Helical" evidence="8">
    <location>
        <begin position="422"/>
        <end position="443"/>
    </location>
</feature>
<keyword evidence="7 8" id="KW-0472">Membrane</keyword>
<dbReference type="EMBL" id="CP037939">
    <property type="protein sequence ID" value="QBR47851.1"/>
    <property type="molecule type" value="Genomic_DNA"/>
</dbReference>
<evidence type="ECO:0000256" key="4">
    <source>
        <dbReference type="ARBA" id="ARBA00022475"/>
    </source>
</evidence>
<dbReference type="RefSeq" id="WP_013103883.1">
    <property type="nucleotide sequence ID" value="NZ_CP037939.1"/>
</dbReference>
<sequence length="448" mass="48457">MHTNHWKVIPAVIASGILSFSGVLIETAMNVTFPTLMTEFNTNANGVQWVTTGYLLAIAIIVPISSFLIRNFSTRQLFIVSNMLFLVGIILNSLSPSLTILLLGRVLQGIGTGIALPLMFHIILTQSPIKSRGMMMGIGSMITSLAPAIGPTYGGILLNTLGWRTIFWFLIILVLISLIIGLMSIPNETVSRNEKFPINTFAFLAIGLSLSLLAVEKLSLIMLVLGIVSLSAFYIANKKQALLHLTLFKNLNFNLYMYSFLVYQAILLGLSFILPNYLQIQLHVNASAAGLFMFPGALIGAILAPISGSLLDHFGQFRPVVIGLIISTIALILMVSYFQQLNFWTLMFMHMLLMVGIGFSYANLMTVTLATLPPSQTADGNGILNTTQQFVGASATAIVAQLITTAVHASPETGMIVGAQKGIGGLTLLIVLSLMLFVGAHFYNKKVG</sequence>
<comment type="subcellular location">
    <subcellularLocation>
        <location evidence="1">Cell membrane</location>
        <topology evidence="1">Multi-pass membrane protein</topology>
    </subcellularLocation>
</comment>
<feature type="transmembrane region" description="Helical" evidence="8">
    <location>
        <begin position="76"/>
        <end position="94"/>
    </location>
</feature>
<dbReference type="PANTHER" id="PTHR42718:SF9">
    <property type="entry name" value="MAJOR FACILITATOR SUPERFAMILY MULTIDRUG TRANSPORTER MFSC"/>
    <property type="match status" value="1"/>
</dbReference>
<feature type="transmembrane region" description="Helical" evidence="8">
    <location>
        <begin position="220"/>
        <end position="236"/>
    </location>
</feature>
<dbReference type="PROSITE" id="PS50850">
    <property type="entry name" value="MFS"/>
    <property type="match status" value="1"/>
</dbReference>
<feature type="transmembrane region" description="Helical" evidence="8">
    <location>
        <begin position="49"/>
        <end position="69"/>
    </location>
</feature>
<dbReference type="Proteomes" id="UP000295756">
    <property type="component" value="Chromosome"/>
</dbReference>
<dbReference type="NCBIfam" id="TIGR00711">
    <property type="entry name" value="efflux_EmrB"/>
    <property type="match status" value="1"/>
</dbReference>
<evidence type="ECO:0000256" key="8">
    <source>
        <dbReference type="SAM" id="Phobius"/>
    </source>
</evidence>
<evidence type="ECO:0000256" key="5">
    <source>
        <dbReference type="ARBA" id="ARBA00022692"/>
    </source>
</evidence>
<evidence type="ECO:0000256" key="7">
    <source>
        <dbReference type="ARBA" id="ARBA00023136"/>
    </source>
</evidence>
<protein>
    <submittedName>
        <fullName evidence="10">DHA2 family efflux MFS transporter permease subunit</fullName>
    </submittedName>
</protein>
<dbReference type="Gene3D" id="1.20.1720.10">
    <property type="entry name" value="Multidrug resistance protein D"/>
    <property type="match status" value="1"/>
</dbReference>
<feature type="transmembrane region" description="Helical" evidence="8">
    <location>
        <begin position="136"/>
        <end position="154"/>
    </location>
</feature>
<keyword evidence="3" id="KW-0813">Transport</keyword>
<dbReference type="InterPro" id="IPR020846">
    <property type="entry name" value="MFS_dom"/>
</dbReference>
<feature type="transmembrane region" description="Helical" evidence="8">
    <location>
        <begin position="106"/>
        <end position="124"/>
    </location>
</feature>
<reference evidence="10 11" key="1">
    <citation type="submission" date="2019-03" db="EMBL/GenBank/DDBJ databases">
        <title>Complete Genome Sequence of Leuconostoc kimchii strain NKJ218 Isolated from Homemade Kimchi.</title>
        <authorList>
            <person name="Jung J.Y."/>
            <person name="Jin H.M."/>
            <person name="Jung J.-W."/>
            <person name="Lee S.-Y."/>
            <person name="Ryu B.-G."/>
            <person name="Han S.-S."/>
            <person name="Kang H.K."/>
            <person name="Choi H.W."/>
            <person name="Chung E.J."/>
            <person name="Choi K.-M."/>
        </authorList>
    </citation>
    <scope>NUCLEOTIDE SEQUENCE [LARGE SCALE GENOMIC DNA]</scope>
    <source>
        <strain evidence="10 11">NKJ218</strain>
    </source>
</reference>
<evidence type="ECO:0000256" key="2">
    <source>
        <dbReference type="ARBA" id="ARBA00008537"/>
    </source>
</evidence>
<evidence type="ECO:0000313" key="11">
    <source>
        <dbReference type="Proteomes" id="UP000295756"/>
    </source>
</evidence>
<feature type="transmembrane region" description="Helical" evidence="8">
    <location>
        <begin position="12"/>
        <end position="29"/>
    </location>
</feature>
<dbReference type="Pfam" id="PF07690">
    <property type="entry name" value="MFS_1"/>
    <property type="match status" value="1"/>
</dbReference>
<feature type="transmembrane region" description="Helical" evidence="8">
    <location>
        <begin position="390"/>
        <end position="410"/>
    </location>
</feature>
<feature type="transmembrane region" description="Helical" evidence="8">
    <location>
        <begin position="166"/>
        <end position="184"/>
    </location>
</feature>
<keyword evidence="6 8" id="KW-1133">Transmembrane helix</keyword>
<evidence type="ECO:0000256" key="1">
    <source>
        <dbReference type="ARBA" id="ARBA00004651"/>
    </source>
</evidence>
<gene>
    <name evidence="10" type="ORF">EW139_06825</name>
</gene>
<organism evidence="10 11">
    <name type="scientific">Leuconostoc kimchii</name>
    <dbReference type="NCBI Taxonomy" id="136609"/>
    <lineage>
        <taxon>Bacteria</taxon>
        <taxon>Bacillati</taxon>
        <taxon>Bacillota</taxon>
        <taxon>Bacilli</taxon>
        <taxon>Lactobacillales</taxon>
        <taxon>Lactobacillaceae</taxon>
        <taxon>Leuconostoc</taxon>
    </lineage>
</organism>
<feature type="transmembrane region" description="Helical" evidence="8">
    <location>
        <begin position="196"/>
        <end position="214"/>
    </location>
</feature>
<accession>A0ABX5SKH1</accession>
<dbReference type="SUPFAM" id="SSF103473">
    <property type="entry name" value="MFS general substrate transporter"/>
    <property type="match status" value="1"/>
</dbReference>
<feature type="transmembrane region" description="Helical" evidence="8">
    <location>
        <begin position="256"/>
        <end position="274"/>
    </location>
</feature>
<feature type="transmembrane region" description="Helical" evidence="8">
    <location>
        <begin position="286"/>
        <end position="308"/>
    </location>
</feature>
<feature type="transmembrane region" description="Helical" evidence="8">
    <location>
        <begin position="320"/>
        <end position="338"/>
    </location>
</feature>
<evidence type="ECO:0000256" key="3">
    <source>
        <dbReference type="ARBA" id="ARBA00022448"/>
    </source>
</evidence>
<dbReference type="PANTHER" id="PTHR42718">
    <property type="entry name" value="MAJOR FACILITATOR SUPERFAMILY MULTIDRUG TRANSPORTER MFSC"/>
    <property type="match status" value="1"/>
</dbReference>
<evidence type="ECO:0000256" key="6">
    <source>
        <dbReference type="ARBA" id="ARBA00022989"/>
    </source>
</evidence>
<feature type="transmembrane region" description="Helical" evidence="8">
    <location>
        <begin position="344"/>
        <end position="369"/>
    </location>
</feature>
<evidence type="ECO:0000313" key="10">
    <source>
        <dbReference type="EMBL" id="QBR47851.1"/>
    </source>
</evidence>
<proteinExistence type="inferred from homology"/>
<dbReference type="Gene3D" id="1.20.1250.20">
    <property type="entry name" value="MFS general substrate transporter like domains"/>
    <property type="match status" value="1"/>
</dbReference>
<dbReference type="InterPro" id="IPR011701">
    <property type="entry name" value="MFS"/>
</dbReference>
<dbReference type="InterPro" id="IPR004638">
    <property type="entry name" value="EmrB-like"/>
</dbReference>
<dbReference type="InterPro" id="IPR036259">
    <property type="entry name" value="MFS_trans_sf"/>
</dbReference>
<evidence type="ECO:0000259" key="9">
    <source>
        <dbReference type="PROSITE" id="PS50850"/>
    </source>
</evidence>